<dbReference type="GO" id="GO:0016757">
    <property type="term" value="F:glycosyltransferase activity"/>
    <property type="evidence" value="ECO:0007669"/>
    <property type="project" value="UniProtKB-ARBA"/>
</dbReference>
<sequence>MLDNKNVLFVIDHFGSGGAQRQVVNLANGLSNKGFNVHIVVYYPQYDHHRYALRSEVVVHELSKRTKLGITVPFKILYLLYNYRYKAVFGFLDTPGLYLELASLLYFHKTTLCYSERSSLALQKKGPGYFVKQNLHKLCDFITSNSIAQTEVLAARFGSEKVRYIANAVPKVFHDVVKNSATYSEKVFAVFSHTTPFKNFSYVVDSIIDYKVRFKSDPPVINWYGHIYESSELNIAREKLLLNGLQDNLIFHGPVSNVETILSKVFFLLHPSRFESSANAVAEALSAGTPVILGNINDHPIIVKESCSGFLVDLSNPSSLANALNVALNIPEEEYDNLCRNAKLYSSYNYADEVAVCKYLDIINNEC</sequence>
<dbReference type="SUPFAM" id="SSF53756">
    <property type="entry name" value="UDP-Glycosyltransferase/glycogen phosphorylase"/>
    <property type="match status" value="1"/>
</dbReference>
<gene>
    <name evidence="2" type="ORF">SAMN05660691_02609</name>
</gene>
<feature type="domain" description="Glycosyltransferase subfamily 4-like N-terminal" evidence="1">
    <location>
        <begin position="17"/>
        <end position="169"/>
    </location>
</feature>
<dbReference type="Pfam" id="PF13439">
    <property type="entry name" value="Glyco_transf_4"/>
    <property type="match status" value="1"/>
</dbReference>
<dbReference type="RefSeq" id="WP_092793963.1">
    <property type="nucleotide sequence ID" value="NZ_FNXF01000010.1"/>
</dbReference>
<dbReference type="PANTHER" id="PTHR12526">
    <property type="entry name" value="GLYCOSYLTRANSFERASE"/>
    <property type="match status" value="1"/>
</dbReference>
<accession>A0A1H6MMT0</accession>
<dbReference type="AlphaFoldDB" id="A0A1H6MMT0"/>
<evidence type="ECO:0000313" key="3">
    <source>
        <dbReference type="Proteomes" id="UP000199371"/>
    </source>
</evidence>
<evidence type="ECO:0000313" key="2">
    <source>
        <dbReference type="EMBL" id="SEH98964.1"/>
    </source>
</evidence>
<evidence type="ECO:0000259" key="1">
    <source>
        <dbReference type="Pfam" id="PF13439"/>
    </source>
</evidence>
<dbReference type="InterPro" id="IPR028098">
    <property type="entry name" value="Glyco_trans_4-like_N"/>
</dbReference>
<dbReference type="OrthoDB" id="9792269at2"/>
<reference evidence="3" key="1">
    <citation type="submission" date="2016-10" db="EMBL/GenBank/DDBJ databases">
        <authorList>
            <person name="Varghese N."/>
            <person name="Submissions S."/>
        </authorList>
    </citation>
    <scope>NUCLEOTIDE SEQUENCE [LARGE SCALE GENOMIC DNA]</scope>
    <source>
        <strain evidence="3">DSM 17616</strain>
    </source>
</reference>
<dbReference type="Gene3D" id="3.40.50.2000">
    <property type="entry name" value="Glycogen Phosphorylase B"/>
    <property type="match status" value="2"/>
</dbReference>
<dbReference type="Pfam" id="PF13692">
    <property type="entry name" value="Glyco_trans_1_4"/>
    <property type="match status" value="1"/>
</dbReference>
<dbReference type="STRING" id="173990.SAMN05660691_02609"/>
<keyword evidence="3" id="KW-1185">Reference proteome</keyword>
<organism evidence="2 3">
    <name type="scientific">Rheinheimera pacifica</name>
    <dbReference type="NCBI Taxonomy" id="173990"/>
    <lineage>
        <taxon>Bacteria</taxon>
        <taxon>Pseudomonadati</taxon>
        <taxon>Pseudomonadota</taxon>
        <taxon>Gammaproteobacteria</taxon>
        <taxon>Chromatiales</taxon>
        <taxon>Chromatiaceae</taxon>
        <taxon>Rheinheimera</taxon>
    </lineage>
</organism>
<protein>
    <submittedName>
        <fullName evidence="2">Glycosyltransferase involved in cell wall bisynthesis</fullName>
    </submittedName>
</protein>
<dbReference type="Proteomes" id="UP000199371">
    <property type="component" value="Unassembled WGS sequence"/>
</dbReference>
<name>A0A1H6MMT0_9GAMM</name>
<proteinExistence type="predicted"/>
<keyword evidence="2" id="KW-0808">Transferase</keyword>
<dbReference type="EMBL" id="FNXF01000010">
    <property type="protein sequence ID" value="SEH98964.1"/>
    <property type="molecule type" value="Genomic_DNA"/>
</dbReference>